<feature type="compositionally biased region" description="Basic residues" evidence="1">
    <location>
        <begin position="57"/>
        <end position="69"/>
    </location>
</feature>
<protein>
    <submittedName>
        <fullName evidence="2">Uncharacterized protein</fullName>
    </submittedName>
</protein>
<evidence type="ECO:0000256" key="1">
    <source>
        <dbReference type="SAM" id="MobiDB-lite"/>
    </source>
</evidence>
<dbReference type="AlphaFoldDB" id="A0A2H6NCL2"/>
<feature type="region of interest" description="Disordered" evidence="1">
    <location>
        <begin position="1"/>
        <end position="23"/>
    </location>
</feature>
<organism evidence="2">
    <name type="scientific">Micrurus carvalhoi</name>
    <dbReference type="NCBI Taxonomy" id="3147026"/>
    <lineage>
        <taxon>Eukaryota</taxon>
        <taxon>Metazoa</taxon>
        <taxon>Chordata</taxon>
        <taxon>Craniata</taxon>
        <taxon>Vertebrata</taxon>
        <taxon>Euteleostomi</taxon>
        <taxon>Lepidosauria</taxon>
        <taxon>Squamata</taxon>
        <taxon>Bifurcata</taxon>
        <taxon>Unidentata</taxon>
        <taxon>Episquamata</taxon>
        <taxon>Toxicofera</taxon>
        <taxon>Serpentes</taxon>
        <taxon>Colubroidea</taxon>
        <taxon>Elapidae</taxon>
        <taxon>Elapinae</taxon>
        <taxon>Micrurus</taxon>
    </lineage>
</organism>
<sequence>MWSKCLPSQRSHGAPTSQTSTIMQIPQNSQLWLQELQAAFLPHHTHPPPATPMRGRGLNRKRQTQRHSPPRWSPSQGTKQEHPEGGNWTFWFFFQDVLLLIQGVSSALTGWA</sequence>
<proteinExistence type="predicted"/>
<reference evidence="2" key="1">
    <citation type="submission" date="2017-07" db="EMBL/GenBank/DDBJ databases">
        <authorList>
            <person name="Mikheyev A."/>
            <person name="Grau M."/>
        </authorList>
    </citation>
    <scope>NUCLEOTIDE SEQUENCE</scope>
    <source>
        <tissue evidence="2">Venom_gland</tissue>
    </source>
</reference>
<reference evidence="2" key="2">
    <citation type="submission" date="2017-12" db="EMBL/GenBank/DDBJ databases">
        <title>Coralsnake Venomics: Analyses of Venom Gland Transcriptomes and Proteomes of Six Brazilian Taxa.</title>
        <authorList>
            <person name="Aird S.D."/>
            <person name="Jorge da Silva N."/>
            <person name="Qiu L."/>
            <person name="Villar-Briones A."/>
            <person name="Aparecida-Saddi V."/>
            <person name="Campos-Telles M.P."/>
            <person name="Grau M."/>
            <person name="Mikheyev A.S."/>
        </authorList>
    </citation>
    <scope>NUCLEOTIDE SEQUENCE</scope>
    <source>
        <tissue evidence="2">Venom_gland</tissue>
    </source>
</reference>
<feature type="region of interest" description="Disordered" evidence="1">
    <location>
        <begin position="42"/>
        <end position="83"/>
    </location>
</feature>
<dbReference type="EMBL" id="IACI01089128">
    <property type="protein sequence ID" value="LAA29337.1"/>
    <property type="molecule type" value="Transcribed_RNA"/>
</dbReference>
<evidence type="ECO:0000313" key="2">
    <source>
        <dbReference type="EMBL" id="LAA29337.1"/>
    </source>
</evidence>
<accession>A0A2H6NCL2</accession>
<name>A0A2H6NCL2_9SAUR</name>